<sequence>MNGWLMSQLSNNHLNLALDLAMLCAGSIRAKNVINILLTNVVDAVVGSISYNLFRLASFFVSIQTLIHLLALISFLSRIFHMTLTTTVFFSMSMGIRHKP</sequence>
<keyword evidence="2 5" id="KW-0812">Transmembrane</keyword>
<organism evidence="7 8">
    <name type="scientific">Thalictrum thalictroides</name>
    <name type="common">Rue-anemone</name>
    <name type="synonym">Anemone thalictroides</name>
    <dbReference type="NCBI Taxonomy" id="46969"/>
    <lineage>
        <taxon>Eukaryota</taxon>
        <taxon>Viridiplantae</taxon>
        <taxon>Streptophyta</taxon>
        <taxon>Embryophyta</taxon>
        <taxon>Tracheophyta</taxon>
        <taxon>Spermatophyta</taxon>
        <taxon>Magnoliopsida</taxon>
        <taxon>Ranunculales</taxon>
        <taxon>Ranunculaceae</taxon>
        <taxon>Thalictroideae</taxon>
        <taxon>Thalictrum</taxon>
    </lineage>
</organism>
<dbReference type="OrthoDB" id="534912at2759"/>
<keyword evidence="3 5" id="KW-1133">Transmembrane helix</keyword>
<evidence type="ECO:0000256" key="2">
    <source>
        <dbReference type="ARBA" id="ARBA00022692"/>
    </source>
</evidence>
<proteinExistence type="predicted"/>
<dbReference type="GO" id="GO:0016020">
    <property type="term" value="C:membrane"/>
    <property type="evidence" value="ECO:0007669"/>
    <property type="project" value="UniProtKB-SubCell"/>
</dbReference>
<comment type="caution">
    <text evidence="7">The sequence shown here is derived from an EMBL/GenBank/DDBJ whole genome shotgun (WGS) entry which is preliminary data.</text>
</comment>
<dbReference type="Proteomes" id="UP000554482">
    <property type="component" value="Unassembled WGS sequence"/>
</dbReference>
<accession>A0A7J6X088</accession>
<evidence type="ECO:0000313" key="7">
    <source>
        <dbReference type="EMBL" id="KAF5202743.1"/>
    </source>
</evidence>
<feature type="transmembrane region" description="Helical" evidence="5">
    <location>
        <begin position="79"/>
        <end position="96"/>
    </location>
</feature>
<protein>
    <recommendedName>
        <fullName evidence="6">Ammonium transporter AmtB-like domain-containing protein</fullName>
    </recommendedName>
</protein>
<keyword evidence="8" id="KW-1185">Reference proteome</keyword>
<keyword evidence="4 5" id="KW-0472">Membrane</keyword>
<evidence type="ECO:0000256" key="5">
    <source>
        <dbReference type="SAM" id="Phobius"/>
    </source>
</evidence>
<evidence type="ECO:0000256" key="4">
    <source>
        <dbReference type="ARBA" id="ARBA00023136"/>
    </source>
</evidence>
<feature type="domain" description="Ammonium transporter AmtB-like" evidence="6">
    <location>
        <begin position="18"/>
        <end position="55"/>
    </location>
</feature>
<evidence type="ECO:0000256" key="1">
    <source>
        <dbReference type="ARBA" id="ARBA00004141"/>
    </source>
</evidence>
<evidence type="ECO:0000256" key="3">
    <source>
        <dbReference type="ARBA" id="ARBA00022989"/>
    </source>
</evidence>
<gene>
    <name evidence="7" type="ORF">FRX31_007669</name>
</gene>
<comment type="subcellular location">
    <subcellularLocation>
        <location evidence="1">Membrane</location>
        <topology evidence="1">Multi-pass membrane protein</topology>
    </subcellularLocation>
</comment>
<reference evidence="7 8" key="1">
    <citation type="submission" date="2020-06" db="EMBL/GenBank/DDBJ databases">
        <title>Transcriptomic and genomic resources for Thalictrum thalictroides and T. hernandezii: Facilitating candidate gene discovery in an emerging model plant lineage.</title>
        <authorList>
            <person name="Arias T."/>
            <person name="Riano-Pachon D.M."/>
            <person name="Di Stilio V.S."/>
        </authorList>
    </citation>
    <scope>NUCLEOTIDE SEQUENCE [LARGE SCALE GENOMIC DNA]</scope>
    <source>
        <strain evidence="8">cv. WT478/WT964</strain>
        <tissue evidence="7">Leaves</tissue>
    </source>
</reference>
<name>A0A7J6X088_THATH</name>
<dbReference type="AlphaFoldDB" id="A0A7J6X088"/>
<dbReference type="EMBL" id="JABWDY010007700">
    <property type="protein sequence ID" value="KAF5202743.1"/>
    <property type="molecule type" value="Genomic_DNA"/>
</dbReference>
<dbReference type="InterPro" id="IPR029020">
    <property type="entry name" value="Ammonium/urea_transptr"/>
</dbReference>
<dbReference type="InterPro" id="IPR024041">
    <property type="entry name" value="NH4_transpt_AmtB-like_dom"/>
</dbReference>
<dbReference type="Pfam" id="PF00909">
    <property type="entry name" value="Ammonium_transp"/>
    <property type="match status" value="1"/>
</dbReference>
<dbReference type="GO" id="GO:0008519">
    <property type="term" value="F:ammonium channel activity"/>
    <property type="evidence" value="ECO:0007669"/>
    <property type="project" value="InterPro"/>
</dbReference>
<evidence type="ECO:0000259" key="6">
    <source>
        <dbReference type="Pfam" id="PF00909"/>
    </source>
</evidence>
<dbReference type="SUPFAM" id="SSF111352">
    <property type="entry name" value="Ammonium transporter"/>
    <property type="match status" value="1"/>
</dbReference>
<dbReference type="Gene3D" id="1.10.3430.10">
    <property type="entry name" value="Ammonium transporter AmtB like domains"/>
    <property type="match status" value="1"/>
</dbReference>
<evidence type="ECO:0000313" key="8">
    <source>
        <dbReference type="Proteomes" id="UP000554482"/>
    </source>
</evidence>